<keyword evidence="4" id="KW-0564">Palmitate</keyword>
<dbReference type="PANTHER" id="PTHR43649:SF33">
    <property type="entry name" value="POLYGALACTURONAN_RHAMNOGALACTURONAN-BINDING PROTEIN YTCQ"/>
    <property type="match status" value="1"/>
</dbReference>
<dbReference type="InterPro" id="IPR050490">
    <property type="entry name" value="Bact_solute-bd_prot1"/>
</dbReference>
<dbReference type="SUPFAM" id="SSF53850">
    <property type="entry name" value="Periplasmic binding protein-like II"/>
    <property type="match status" value="1"/>
</dbReference>
<dbReference type="Pfam" id="PF01547">
    <property type="entry name" value="SBP_bac_1"/>
    <property type="match status" value="1"/>
</dbReference>
<dbReference type="RefSeq" id="WP_086106136.1">
    <property type="nucleotide sequence ID" value="NZ_NEKC01000003.1"/>
</dbReference>
<feature type="chain" id="PRO_5012033878" evidence="6">
    <location>
        <begin position="35"/>
        <end position="427"/>
    </location>
</feature>
<evidence type="ECO:0000313" key="7">
    <source>
        <dbReference type="EMBL" id="OTA29850.1"/>
    </source>
</evidence>
<dbReference type="PANTHER" id="PTHR43649">
    <property type="entry name" value="ARABINOSE-BINDING PROTEIN-RELATED"/>
    <property type="match status" value="1"/>
</dbReference>
<keyword evidence="1" id="KW-1003">Cell membrane</keyword>
<dbReference type="AlphaFoldDB" id="A0A1Y2SZH2"/>
<evidence type="ECO:0000313" key="8">
    <source>
        <dbReference type="Proteomes" id="UP000243540"/>
    </source>
</evidence>
<keyword evidence="2 6" id="KW-0732">Signal</keyword>
<keyword evidence="3" id="KW-0472">Membrane</keyword>
<dbReference type="Proteomes" id="UP000243540">
    <property type="component" value="Unassembled WGS sequence"/>
</dbReference>
<sequence length="427" mass="47190">MKNHGILRLKTMAGRVTAAAVTLALAGSALSACGATNSSTVTLDFFQFKAEAAGWFTKKAREFEQKHPNIKININNTANASTDMRTRLVKGRVPDVLTLNGDANYGMFAAAGVYHNWEGDPITEKLNEGMMQISRELIQSSDTSKKKLYALPYAGNASGYIINRDLWTQAGLDPDNPPQTWDEFIAALKQIQDAGITPVEASWADTWTLQAPLGSLTGTMVPLEDYAKLRTKETTFSKLWTDVAQKEIELFKYAQKNKGITYQQATQDFANGKAAMLPLGTYAIPQVTSVNPDIKLTFAQMPATNDASEQKLTAGDDVVLTMSATTKHEKEARQFIEFLLDEENVMQYAKDNFAFTPLKNTEAGADEIKSVLPFFRENRIVDFSDHQIPSSVDLAGYLQGLVTTGNVDQFISNMQNSYDKVQSRNFN</sequence>
<dbReference type="EMBL" id="NEKC01000003">
    <property type="protein sequence ID" value="OTA29850.1"/>
    <property type="molecule type" value="Genomic_DNA"/>
</dbReference>
<dbReference type="PROSITE" id="PS51257">
    <property type="entry name" value="PROKAR_LIPOPROTEIN"/>
    <property type="match status" value="1"/>
</dbReference>
<dbReference type="Gene3D" id="3.40.190.10">
    <property type="entry name" value="Periplasmic binding protein-like II"/>
    <property type="match status" value="2"/>
</dbReference>
<comment type="caution">
    <text evidence="7">The sequence shown here is derived from an EMBL/GenBank/DDBJ whole genome shotgun (WGS) entry which is preliminary data.</text>
</comment>
<evidence type="ECO:0000256" key="1">
    <source>
        <dbReference type="ARBA" id="ARBA00022475"/>
    </source>
</evidence>
<name>A0A1Y2SZH2_9BIFI</name>
<feature type="signal peptide" evidence="6">
    <location>
        <begin position="1"/>
        <end position="34"/>
    </location>
</feature>
<evidence type="ECO:0000256" key="6">
    <source>
        <dbReference type="SAM" id="SignalP"/>
    </source>
</evidence>
<evidence type="ECO:0000256" key="3">
    <source>
        <dbReference type="ARBA" id="ARBA00023136"/>
    </source>
</evidence>
<accession>A0A1Y2SZH2</accession>
<protein>
    <submittedName>
        <fullName evidence="7">ABC transporter substrate-binding protein</fullName>
    </submittedName>
</protein>
<evidence type="ECO:0000256" key="2">
    <source>
        <dbReference type="ARBA" id="ARBA00022729"/>
    </source>
</evidence>
<organism evidence="7 8">
    <name type="scientific">Alloscardovia macacae</name>
    <dbReference type="NCBI Taxonomy" id="1160091"/>
    <lineage>
        <taxon>Bacteria</taxon>
        <taxon>Bacillati</taxon>
        <taxon>Actinomycetota</taxon>
        <taxon>Actinomycetes</taxon>
        <taxon>Bifidobacteriales</taxon>
        <taxon>Bifidobacteriaceae</taxon>
        <taxon>Alloscardovia</taxon>
    </lineage>
</organism>
<reference evidence="7 8" key="1">
    <citation type="submission" date="2017-04" db="EMBL/GenBank/DDBJ databases">
        <title>Draft genome sequences of Alloscardovia macacae UMA81211 and UMA81212 isolated from the feces of a rhesus macaque (Macaca mulatta).</title>
        <authorList>
            <person name="Albert K."/>
            <person name="Sela D.A."/>
        </authorList>
    </citation>
    <scope>NUCLEOTIDE SEQUENCE [LARGE SCALE GENOMIC DNA]</scope>
    <source>
        <strain evidence="7 8">UMA81212</strain>
    </source>
</reference>
<dbReference type="STRING" id="1160091.B9T39_01855"/>
<proteinExistence type="predicted"/>
<evidence type="ECO:0000256" key="4">
    <source>
        <dbReference type="ARBA" id="ARBA00023139"/>
    </source>
</evidence>
<gene>
    <name evidence="7" type="ORF">B9T39_01855</name>
</gene>
<dbReference type="InterPro" id="IPR006059">
    <property type="entry name" value="SBP"/>
</dbReference>
<keyword evidence="5" id="KW-0449">Lipoprotein</keyword>
<evidence type="ECO:0000256" key="5">
    <source>
        <dbReference type="ARBA" id="ARBA00023288"/>
    </source>
</evidence>